<organism evidence="13 14">
    <name type="scientific">Zophobas morio</name>
    <dbReference type="NCBI Taxonomy" id="2755281"/>
    <lineage>
        <taxon>Eukaryota</taxon>
        <taxon>Metazoa</taxon>
        <taxon>Ecdysozoa</taxon>
        <taxon>Arthropoda</taxon>
        <taxon>Hexapoda</taxon>
        <taxon>Insecta</taxon>
        <taxon>Pterygota</taxon>
        <taxon>Neoptera</taxon>
        <taxon>Endopterygota</taxon>
        <taxon>Coleoptera</taxon>
        <taxon>Polyphaga</taxon>
        <taxon>Cucujiformia</taxon>
        <taxon>Tenebrionidae</taxon>
        <taxon>Zophobas</taxon>
    </lineage>
</organism>
<gene>
    <name evidence="13" type="ORF">Zmor_009032</name>
</gene>
<keyword evidence="5 9" id="KW-0349">Heme</keyword>
<keyword evidence="11" id="KW-0496">Mitochondrion</keyword>
<dbReference type="EMBL" id="JALNTZ010002877">
    <property type="protein sequence ID" value="KAJ3616772.1"/>
    <property type="molecule type" value="Genomic_DNA"/>
</dbReference>
<dbReference type="Gene3D" id="1.10.760.10">
    <property type="entry name" value="Cytochrome c-like domain"/>
    <property type="match status" value="1"/>
</dbReference>
<evidence type="ECO:0000313" key="14">
    <source>
        <dbReference type="Proteomes" id="UP001168821"/>
    </source>
</evidence>
<evidence type="ECO:0000256" key="8">
    <source>
        <dbReference type="ARBA" id="ARBA00023004"/>
    </source>
</evidence>
<comment type="function">
    <text evidence="1 11">Electron carrier protein. The oxidized form of the cytochrome c heme group can accept an electron from the heme group of the cytochrome c1 subunit of cytochrome reductase. Cytochrome c then transfers this electron to the cytochrome oxidase complex, the final protein carrier in the mitochondrial electron-transport chain.</text>
</comment>
<dbReference type="GO" id="GO:0009055">
    <property type="term" value="F:electron transfer activity"/>
    <property type="evidence" value="ECO:0007669"/>
    <property type="project" value="InterPro"/>
</dbReference>
<dbReference type="GO" id="GO:0046872">
    <property type="term" value="F:metal ion binding"/>
    <property type="evidence" value="ECO:0007669"/>
    <property type="project" value="UniProtKB-KW"/>
</dbReference>
<evidence type="ECO:0000259" key="12">
    <source>
        <dbReference type="PROSITE" id="PS51007"/>
    </source>
</evidence>
<feature type="domain" description="Cytochrome c" evidence="12">
    <location>
        <begin position="13"/>
        <end position="114"/>
    </location>
</feature>
<evidence type="ECO:0000256" key="2">
    <source>
        <dbReference type="ARBA" id="ARBA00004569"/>
    </source>
</evidence>
<dbReference type="SUPFAM" id="SSF46626">
    <property type="entry name" value="Cytochrome c"/>
    <property type="match status" value="1"/>
</dbReference>
<evidence type="ECO:0000256" key="4">
    <source>
        <dbReference type="ARBA" id="ARBA00022448"/>
    </source>
</evidence>
<accession>A0AA38HHJ2</accession>
<keyword evidence="14" id="KW-1185">Reference proteome</keyword>
<dbReference type="PANTHER" id="PTHR11961">
    <property type="entry name" value="CYTOCHROME C"/>
    <property type="match status" value="1"/>
</dbReference>
<evidence type="ECO:0000256" key="9">
    <source>
        <dbReference type="PROSITE-ProRule" id="PRU00433"/>
    </source>
</evidence>
<dbReference type="InterPro" id="IPR009056">
    <property type="entry name" value="Cyt_c-like_dom"/>
</dbReference>
<keyword evidence="11" id="KW-0679">Respiratory chain</keyword>
<keyword evidence="6 9" id="KW-0479">Metal-binding</keyword>
<evidence type="ECO:0000256" key="11">
    <source>
        <dbReference type="RuleBase" id="RU004427"/>
    </source>
</evidence>
<evidence type="ECO:0000256" key="7">
    <source>
        <dbReference type="ARBA" id="ARBA00022982"/>
    </source>
</evidence>
<evidence type="ECO:0000256" key="3">
    <source>
        <dbReference type="ARBA" id="ARBA00006488"/>
    </source>
</evidence>
<sequence length="116" mass="13309">MLKHQRRNTPEENRLQLGSKLFRTRCSQCHNISDGTKHKVGPDLAGFWGRKTGQAKGYSYTDANVNKNITWDEKTLDEYLINPKKYIPGTKMVFGGLKNEKDRSDLIAYLEKSCKS</sequence>
<dbReference type="FunFam" id="1.10.760.10:FF:000001">
    <property type="entry name" value="Cytochrome c iso-1"/>
    <property type="match status" value="1"/>
</dbReference>
<dbReference type="Proteomes" id="UP001168821">
    <property type="component" value="Unassembled WGS sequence"/>
</dbReference>
<protein>
    <recommendedName>
        <fullName evidence="12">Cytochrome c domain-containing protein</fullName>
    </recommendedName>
</protein>
<evidence type="ECO:0000256" key="5">
    <source>
        <dbReference type="ARBA" id="ARBA00022617"/>
    </source>
</evidence>
<reference evidence="13" key="1">
    <citation type="journal article" date="2023" name="G3 (Bethesda)">
        <title>Whole genome assemblies of Zophobas morio and Tenebrio molitor.</title>
        <authorList>
            <person name="Kaur S."/>
            <person name="Stinson S.A."/>
            <person name="diCenzo G.C."/>
        </authorList>
    </citation>
    <scope>NUCLEOTIDE SEQUENCE</scope>
    <source>
        <strain evidence="13">QUZm001</strain>
    </source>
</reference>
<dbReference type="InterPro" id="IPR036909">
    <property type="entry name" value="Cyt_c-like_dom_sf"/>
</dbReference>
<keyword evidence="7 11" id="KW-0249">Electron transport</keyword>
<comment type="similarity">
    <text evidence="3 10">Belongs to the cytochrome c family.</text>
</comment>
<name>A0AA38HHJ2_9CUCU</name>
<evidence type="ECO:0000256" key="1">
    <source>
        <dbReference type="ARBA" id="ARBA00002555"/>
    </source>
</evidence>
<dbReference type="InterPro" id="IPR002327">
    <property type="entry name" value="Cyt_c_1A/1B"/>
</dbReference>
<comment type="PTM">
    <text evidence="11">Binds 1 heme group per subunit.</text>
</comment>
<dbReference type="GO" id="GO:0005758">
    <property type="term" value="C:mitochondrial intermembrane space"/>
    <property type="evidence" value="ECO:0007669"/>
    <property type="project" value="UniProtKB-SubCell"/>
</dbReference>
<dbReference type="AlphaFoldDB" id="A0AA38HHJ2"/>
<comment type="caution">
    <text evidence="13">The sequence shown here is derived from an EMBL/GenBank/DDBJ whole genome shotgun (WGS) entry which is preliminary data.</text>
</comment>
<evidence type="ECO:0000256" key="6">
    <source>
        <dbReference type="ARBA" id="ARBA00022723"/>
    </source>
</evidence>
<evidence type="ECO:0000256" key="10">
    <source>
        <dbReference type="RuleBase" id="RU004426"/>
    </source>
</evidence>
<comment type="subcellular location">
    <subcellularLocation>
        <location evidence="2">Mitochondrion intermembrane space</location>
    </subcellularLocation>
</comment>
<keyword evidence="4 11" id="KW-0813">Transport</keyword>
<dbReference type="GO" id="GO:0020037">
    <property type="term" value="F:heme binding"/>
    <property type="evidence" value="ECO:0007669"/>
    <property type="project" value="InterPro"/>
</dbReference>
<dbReference type="Pfam" id="PF00034">
    <property type="entry name" value="Cytochrom_C"/>
    <property type="match status" value="1"/>
</dbReference>
<evidence type="ECO:0000313" key="13">
    <source>
        <dbReference type="EMBL" id="KAJ3616772.1"/>
    </source>
</evidence>
<dbReference type="PROSITE" id="PS51007">
    <property type="entry name" value="CYTC"/>
    <property type="match status" value="1"/>
</dbReference>
<proteinExistence type="inferred from homology"/>
<dbReference type="PRINTS" id="PR00604">
    <property type="entry name" value="CYTCHRMECIAB"/>
</dbReference>
<keyword evidence="8 9" id="KW-0408">Iron</keyword>